<dbReference type="Pfam" id="PF04014">
    <property type="entry name" value="MazE_antitoxin"/>
    <property type="match status" value="1"/>
</dbReference>
<dbReference type="Gene3D" id="2.10.260.10">
    <property type="match status" value="1"/>
</dbReference>
<dbReference type="EMBL" id="PDSK01000104">
    <property type="protein sequence ID" value="PIE33057.1"/>
    <property type="molecule type" value="Genomic_DNA"/>
</dbReference>
<dbReference type="SUPFAM" id="SSF89447">
    <property type="entry name" value="AbrB/MazE/MraZ-like"/>
    <property type="match status" value="1"/>
</dbReference>
<protein>
    <submittedName>
        <fullName evidence="3">AbrB/MazE/SpoVT family DNA-binding domain-containing protein</fullName>
    </submittedName>
</protein>
<dbReference type="GO" id="GO:0003677">
    <property type="term" value="F:DNA binding"/>
    <property type="evidence" value="ECO:0007669"/>
    <property type="project" value="UniProtKB-UniRule"/>
</dbReference>
<keyword evidence="1 3" id="KW-0238">DNA-binding</keyword>
<evidence type="ECO:0000313" key="4">
    <source>
        <dbReference type="Proteomes" id="UP000230821"/>
    </source>
</evidence>
<dbReference type="AlphaFoldDB" id="A0A2G6KBL9"/>
<proteinExistence type="predicted"/>
<evidence type="ECO:0000313" key="3">
    <source>
        <dbReference type="EMBL" id="PIE33057.1"/>
    </source>
</evidence>
<gene>
    <name evidence="3" type="ORF">CSA56_13285</name>
</gene>
<dbReference type="PROSITE" id="PS51740">
    <property type="entry name" value="SPOVT_ABRB"/>
    <property type="match status" value="1"/>
</dbReference>
<comment type="caution">
    <text evidence="3">The sequence shown here is derived from an EMBL/GenBank/DDBJ whole genome shotgun (WGS) entry which is preliminary data.</text>
</comment>
<dbReference type="InterPro" id="IPR037914">
    <property type="entry name" value="SpoVT-AbrB_sf"/>
</dbReference>
<evidence type="ECO:0000256" key="1">
    <source>
        <dbReference type="PROSITE-ProRule" id="PRU01076"/>
    </source>
</evidence>
<reference evidence="3 4" key="1">
    <citation type="submission" date="2017-10" db="EMBL/GenBank/DDBJ databases">
        <title>Novel microbial diversity and functional potential in the marine mammal oral microbiome.</title>
        <authorList>
            <person name="Dudek N.K."/>
            <person name="Sun C.L."/>
            <person name="Burstein D."/>
            <person name="Kantor R.S."/>
            <person name="Aliaga Goltsman D.S."/>
            <person name="Bik E.M."/>
            <person name="Thomas B.C."/>
            <person name="Banfield J.F."/>
            <person name="Relman D.A."/>
        </authorList>
    </citation>
    <scope>NUCLEOTIDE SEQUENCE [LARGE SCALE GENOMIC DNA]</scope>
    <source>
        <strain evidence="3">DOLJORAL78_47_16</strain>
    </source>
</reference>
<evidence type="ECO:0000259" key="2">
    <source>
        <dbReference type="PROSITE" id="PS51740"/>
    </source>
</evidence>
<dbReference type="SMART" id="SM00966">
    <property type="entry name" value="SpoVT_AbrB"/>
    <property type="match status" value="1"/>
</dbReference>
<dbReference type="InterPro" id="IPR007159">
    <property type="entry name" value="SpoVT-AbrB_dom"/>
</dbReference>
<feature type="domain" description="SpoVT-AbrB" evidence="2">
    <location>
        <begin position="3"/>
        <end position="46"/>
    </location>
</feature>
<name>A0A2G6KBL9_9BACT</name>
<accession>A0A2G6KBL9</accession>
<dbReference type="Proteomes" id="UP000230821">
    <property type="component" value="Unassembled WGS sequence"/>
</dbReference>
<sequence>MKATLVKIGNSQGIRIPKPILAQCRLRDEVELEVQNGELIIRPVHQARQQWTQAFRKMAEFHDDVLMDSEGLSQTEWDVEEWEWT</sequence>
<organism evidence="3 4">
    <name type="scientific">candidate division KSB3 bacterium</name>
    <dbReference type="NCBI Taxonomy" id="2044937"/>
    <lineage>
        <taxon>Bacteria</taxon>
        <taxon>candidate division KSB3</taxon>
    </lineage>
</organism>